<dbReference type="GO" id="GO:0005524">
    <property type="term" value="F:ATP binding"/>
    <property type="evidence" value="ECO:0007669"/>
    <property type="project" value="UniProtKB-KW"/>
</dbReference>
<dbReference type="GO" id="GO:0043771">
    <property type="term" value="F:cytidine kinase activity"/>
    <property type="evidence" value="ECO:0007669"/>
    <property type="project" value="RHEA"/>
</dbReference>
<dbReference type="SUPFAM" id="SSF52540">
    <property type="entry name" value="P-loop containing nucleoside triphosphate hydrolases"/>
    <property type="match status" value="1"/>
</dbReference>
<comment type="pathway">
    <text evidence="1 7">Pyrimidine metabolism; UMP biosynthesis via salvage pathway; UMP from uridine: step 1/1.</text>
</comment>
<dbReference type="InterPro" id="IPR000836">
    <property type="entry name" value="PRTase_dom"/>
</dbReference>
<accession>A0A4Q1BVV6</accession>
<dbReference type="InterPro" id="IPR029057">
    <property type="entry name" value="PRTase-like"/>
</dbReference>
<dbReference type="FunCoup" id="A0A4Q1BVV6">
    <property type="interactions" value="435"/>
</dbReference>
<dbReference type="UniPathway" id="UPA00579">
    <property type="reaction ID" value="UER00640"/>
</dbReference>
<feature type="domain" description="Phosphoribosyltransferase" evidence="10">
    <location>
        <begin position="292"/>
        <end position="485"/>
    </location>
</feature>
<keyword evidence="6 7" id="KW-0067">ATP-binding</keyword>
<comment type="pathway">
    <text evidence="7">Pyrimidine metabolism; CTP biosynthesis via salvage pathway; CTP from cytidine: step 1/3.</text>
</comment>
<dbReference type="GO" id="GO:0044206">
    <property type="term" value="P:UMP salvage"/>
    <property type="evidence" value="ECO:0007669"/>
    <property type="project" value="UniProtKB-UniPathway"/>
</dbReference>
<dbReference type="AlphaFoldDB" id="A0A4Q1BVV6"/>
<dbReference type="PRINTS" id="PR00988">
    <property type="entry name" value="URIDINKINASE"/>
</dbReference>
<dbReference type="NCBIfam" id="NF004018">
    <property type="entry name" value="PRK05480.1"/>
    <property type="match status" value="1"/>
</dbReference>
<feature type="domain" description="Phosphoribulokinase/uridine kinase" evidence="9">
    <location>
        <begin position="49"/>
        <end position="233"/>
    </location>
</feature>
<dbReference type="VEuPathDB" id="FungiDB:TREMEDRAFT_32135"/>
<dbReference type="CDD" id="cd02023">
    <property type="entry name" value="UMPK"/>
    <property type="match status" value="1"/>
</dbReference>
<name>A0A4Q1BVV6_TREME</name>
<dbReference type="STRING" id="5217.A0A4Q1BVV6"/>
<dbReference type="InterPro" id="IPR027417">
    <property type="entry name" value="P-loop_NTPase"/>
</dbReference>
<keyword evidence="4 7" id="KW-0547">Nucleotide-binding</keyword>
<comment type="catalytic activity">
    <reaction evidence="7">
        <text>uridine + ATP = UMP + ADP + H(+)</text>
        <dbReference type="Rhea" id="RHEA:16825"/>
        <dbReference type="ChEBI" id="CHEBI:15378"/>
        <dbReference type="ChEBI" id="CHEBI:16704"/>
        <dbReference type="ChEBI" id="CHEBI:30616"/>
        <dbReference type="ChEBI" id="CHEBI:57865"/>
        <dbReference type="ChEBI" id="CHEBI:456216"/>
        <dbReference type="EC" id="2.7.1.48"/>
    </reaction>
</comment>
<dbReference type="CDD" id="cd06223">
    <property type="entry name" value="PRTases_typeI"/>
    <property type="match status" value="1"/>
</dbReference>
<dbReference type="InParanoid" id="A0A4Q1BVV6"/>
<sequence length="628" mass="70414">MSTQATSQRPRMSRRRTQAASRTDKNVVMASHGRAPWYGPDGKNIEAYVIGIAGGSASGKTSVARAILSALNYIPTVLILSQDSFYCAHTPEEVERAFRNELDLDHPDSIDMTLFARCVRDLKQGRATEIPVYSFVHHQRMPEKKYIYGASVIIVEGIMALQSEELRRLYDLKVFVNCDSDLMLARRIIRDTKERGRDVEGILDQYLRFVKSSYDNFVQPSSRYADIIVPGFSNQVAIELLVTHIKGQIDSRSLRFRNVLARMGQEEGDKAKAKSTCPTEEFQDHNLVLLEQTNQLLGIMTILRDEETERGDFIFYTDRLATLVVEKALTLTPFQPTTITTPLGVEYHGMAPTTDPLVGVSILRSGGPFSYGLRRVIRDVQIGAMLIQSDPKTGEPLLLSSDLPQCIKSRQESECVRVLLLDSQMGTGAAAMMAIRVLLDHGIPQPNIILLTFLVARQGLHSLHRVFPQVRIVTAAVDQDLHEAQVPLHSPVMGEAIGEADLAVHLVNEVSSSERTSEYDLVGHLVNELSNSERTSEGEEETTIVESDMNEMNGMNDMDERDGRDEMDDNVLKLEQTEFRIQRSKVMEDLKFSRKHKNERGISPTLKRAWVVSPGMGHIGFVFLDVEV</sequence>
<evidence type="ECO:0000256" key="6">
    <source>
        <dbReference type="ARBA" id="ARBA00022840"/>
    </source>
</evidence>
<gene>
    <name evidence="11" type="ORF">M231_00269</name>
</gene>
<evidence type="ECO:0000313" key="11">
    <source>
        <dbReference type="EMBL" id="RXK42279.1"/>
    </source>
</evidence>
<evidence type="ECO:0000259" key="9">
    <source>
        <dbReference type="Pfam" id="PF00485"/>
    </source>
</evidence>
<evidence type="ECO:0000259" key="10">
    <source>
        <dbReference type="Pfam" id="PF14681"/>
    </source>
</evidence>
<dbReference type="GO" id="GO:0044211">
    <property type="term" value="P:CTP salvage"/>
    <property type="evidence" value="ECO:0007669"/>
    <property type="project" value="UniProtKB-UniPathway"/>
</dbReference>
<dbReference type="Pfam" id="PF00485">
    <property type="entry name" value="PRK"/>
    <property type="match status" value="1"/>
</dbReference>
<comment type="similarity">
    <text evidence="2 7">Belongs to the uridine kinase family.</text>
</comment>
<protein>
    <recommendedName>
        <fullName evidence="7">Uridine kinase</fullName>
        <ecNumber evidence="7">2.7.1.48</ecNumber>
    </recommendedName>
</protein>
<evidence type="ECO:0000256" key="8">
    <source>
        <dbReference type="SAM" id="MobiDB-lite"/>
    </source>
</evidence>
<evidence type="ECO:0000313" key="12">
    <source>
        <dbReference type="Proteomes" id="UP000289152"/>
    </source>
</evidence>
<organism evidence="11 12">
    <name type="scientific">Tremella mesenterica</name>
    <name type="common">Jelly fungus</name>
    <dbReference type="NCBI Taxonomy" id="5217"/>
    <lineage>
        <taxon>Eukaryota</taxon>
        <taxon>Fungi</taxon>
        <taxon>Dikarya</taxon>
        <taxon>Basidiomycota</taxon>
        <taxon>Agaricomycotina</taxon>
        <taxon>Tremellomycetes</taxon>
        <taxon>Tremellales</taxon>
        <taxon>Tremellaceae</taxon>
        <taxon>Tremella</taxon>
    </lineage>
</organism>
<dbReference type="Proteomes" id="UP000289152">
    <property type="component" value="Unassembled WGS sequence"/>
</dbReference>
<keyword evidence="3 7" id="KW-0808">Transferase</keyword>
<feature type="compositionally biased region" description="Polar residues" evidence="8">
    <location>
        <begin position="1"/>
        <end position="10"/>
    </location>
</feature>
<dbReference type="NCBIfam" id="TIGR00235">
    <property type="entry name" value="udk"/>
    <property type="match status" value="1"/>
</dbReference>
<dbReference type="InterPro" id="IPR000764">
    <property type="entry name" value="Uridine_kinase-like"/>
</dbReference>
<dbReference type="PANTHER" id="PTHR10285">
    <property type="entry name" value="URIDINE KINASE"/>
    <property type="match status" value="1"/>
</dbReference>
<reference evidence="11 12" key="1">
    <citation type="submission" date="2016-06" db="EMBL/GenBank/DDBJ databases">
        <title>Evolution of pathogenesis and genome organization in the Tremellales.</title>
        <authorList>
            <person name="Cuomo C."/>
            <person name="Litvintseva A."/>
            <person name="Heitman J."/>
            <person name="Chen Y."/>
            <person name="Sun S."/>
            <person name="Springer D."/>
            <person name="Dromer F."/>
            <person name="Young S."/>
            <person name="Zeng Q."/>
            <person name="Chapman S."/>
            <person name="Gujja S."/>
            <person name="Saif S."/>
            <person name="Birren B."/>
        </authorList>
    </citation>
    <scope>NUCLEOTIDE SEQUENCE [LARGE SCALE GENOMIC DNA]</scope>
    <source>
        <strain evidence="11 12">ATCC 28783</strain>
    </source>
</reference>
<keyword evidence="5 7" id="KW-0418">Kinase</keyword>
<proteinExistence type="inferred from homology"/>
<dbReference type="FunFam" id="3.40.50.300:FF:002070">
    <property type="entry name" value="Uridine kinase"/>
    <property type="match status" value="1"/>
</dbReference>
<dbReference type="Pfam" id="PF14681">
    <property type="entry name" value="UPRTase"/>
    <property type="match status" value="1"/>
</dbReference>
<comment type="caution">
    <text evidence="11">The sequence shown here is derived from an EMBL/GenBank/DDBJ whole genome shotgun (WGS) entry which is preliminary data.</text>
</comment>
<feature type="region of interest" description="Disordered" evidence="8">
    <location>
        <begin position="1"/>
        <end position="25"/>
    </location>
</feature>
<dbReference type="UniPathway" id="UPA00574">
    <property type="reaction ID" value="UER00637"/>
</dbReference>
<evidence type="ECO:0000256" key="3">
    <source>
        <dbReference type="ARBA" id="ARBA00022679"/>
    </source>
</evidence>
<dbReference type="FunFam" id="3.40.50.2020:FF:000010">
    <property type="entry name" value="Uridine-cytidine kinase"/>
    <property type="match status" value="1"/>
</dbReference>
<evidence type="ECO:0000256" key="7">
    <source>
        <dbReference type="RuleBase" id="RU003825"/>
    </source>
</evidence>
<evidence type="ECO:0000256" key="2">
    <source>
        <dbReference type="ARBA" id="ARBA00005408"/>
    </source>
</evidence>
<dbReference type="OrthoDB" id="738517at2759"/>
<dbReference type="GO" id="GO:0004849">
    <property type="term" value="F:uridine kinase activity"/>
    <property type="evidence" value="ECO:0007669"/>
    <property type="project" value="UniProtKB-EC"/>
</dbReference>
<dbReference type="Gene3D" id="3.40.50.2020">
    <property type="match status" value="1"/>
</dbReference>
<comment type="catalytic activity">
    <reaction evidence="7">
        <text>cytidine + ATP = CMP + ADP + H(+)</text>
        <dbReference type="Rhea" id="RHEA:24674"/>
        <dbReference type="ChEBI" id="CHEBI:15378"/>
        <dbReference type="ChEBI" id="CHEBI:17562"/>
        <dbReference type="ChEBI" id="CHEBI:30616"/>
        <dbReference type="ChEBI" id="CHEBI:60377"/>
        <dbReference type="ChEBI" id="CHEBI:456216"/>
        <dbReference type="EC" id="2.7.1.48"/>
    </reaction>
</comment>
<dbReference type="SUPFAM" id="SSF53271">
    <property type="entry name" value="PRTase-like"/>
    <property type="match status" value="1"/>
</dbReference>
<dbReference type="Gene3D" id="3.40.50.300">
    <property type="entry name" value="P-loop containing nucleotide triphosphate hydrolases"/>
    <property type="match status" value="1"/>
</dbReference>
<dbReference type="EC" id="2.7.1.48" evidence="7"/>
<evidence type="ECO:0000256" key="4">
    <source>
        <dbReference type="ARBA" id="ARBA00022741"/>
    </source>
</evidence>
<keyword evidence="12" id="KW-1185">Reference proteome</keyword>
<dbReference type="EMBL" id="SDIL01000002">
    <property type="protein sequence ID" value="RXK42279.1"/>
    <property type="molecule type" value="Genomic_DNA"/>
</dbReference>
<evidence type="ECO:0000256" key="1">
    <source>
        <dbReference type="ARBA" id="ARBA00004690"/>
    </source>
</evidence>
<evidence type="ECO:0000256" key="5">
    <source>
        <dbReference type="ARBA" id="ARBA00022777"/>
    </source>
</evidence>
<dbReference type="InterPro" id="IPR006083">
    <property type="entry name" value="PRK/URK"/>
</dbReference>